<gene>
    <name evidence="1" type="ORF">CLUMA_CG005190</name>
</gene>
<protein>
    <submittedName>
        <fullName evidence="1">CLUMA_CG005190, isoform A</fullName>
    </submittedName>
</protein>
<name>A0A1J1HU53_9DIPT</name>
<keyword evidence="2" id="KW-1185">Reference proteome</keyword>
<proteinExistence type="predicted"/>
<dbReference type="EMBL" id="CVRI01000021">
    <property type="protein sequence ID" value="CRK91531.1"/>
    <property type="molecule type" value="Genomic_DNA"/>
</dbReference>
<dbReference type="Proteomes" id="UP000183832">
    <property type="component" value="Unassembled WGS sequence"/>
</dbReference>
<reference evidence="1 2" key="1">
    <citation type="submission" date="2015-04" db="EMBL/GenBank/DDBJ databases">
        <authorList>
            <person name="Syromyatnikov M.Y."/>
            <person name="Popov V.N."/>
        </authorList>
    </citation>
    <scope>NUCLEOTIDE SEQUENCE [LARGE SCALE GENOMIC DNA]</scope>
</reference>
<organism evidence="1 2">
    <name type="scientific">Clunio marinus</name>
    <dbReference type="NCBI Taxonomy" id="568069"/>
    <lineage>
        <taxon>Eukaryota</taxon>
        <taxon>Metazoa</taxon>
        <taxon>Ecdysozoa</taxon>
        <taxon>Arthropoda</taxon>
        <taxon>Hexapoda</taxon>
        <taxon>Insecta</taxon>
        <taxon>Pterygota</taxon>
        <taxon>Neoptera</taxon>
        <taxon>Endopterygota</taxon>
        <taxon>Diptera</taxon>
        <taxon>Nematocera</taxon>
        <taxon>Chironomoidea</taxon>
        <taxon>Chironomidae</taxon>
        <taxon>Clunio</taxon>
    </lineage>
</organism>
<sequence>MSFSCDSTTDFNSSICLKSSERGSRRS</sequence>
<dbReference type="AlphaFoldDB" id="A0A1J1HU53"/>
<accession>A0A1J1HU53</accession>
<evidence type="ECO:0000313" key="1">
    <source>
        <dbReference type="EMBL" id="CRK91531.1"/>
    </source>
</evidence>
<evidence type="ECO:0000313" key="2">
    <source>
        <dbReference type="Proteomes" id="UP000183832"/>
    </source>
</evidence>